<evidence type="ECO:0000256" key="1">
    <source>
        <dbReference type="SAM" id="MobiDB-lite"/>
    </source>
</evidence>
<dbReference type="EMBL" id="OZ035839">
    <property type="protein sequence ID" value="CAL1586524.1"/>
    <property type="molecule type" value="Genomic_DNA"/>
</dbReference>
<keyword evidence="3" id="KW-1185">Reference proteome</keyword>
<sequence length="109" mass="12186">MFQPQGNWASQTFGRNFGVKHCTSKIQLALGLRVSTVPSQCRLHGGLKHPRFHQNRPGTSFQTSPRSLQLPHPSLAPANTTKPCQSEKEQHNHNTLASPLQQLPFPRMP</sequence>
<feature type="compositionally biased region" description="Basic residues" evidence="1">
    <location>
        <begin position="45"/>
        <end position="54"/>
    </location>
</feature>
<proteinExistence type="predicted"/>
<accession>A0AAV2KGA1</accession>
<evidence type="ECO:0000313" key="2">
    <source>
        <dbReference type="EMBL" id="CAL1586524.1"/>
    </source>
</evidence>
<feature type="compositionally biased region" description="Polar residues" evidence="1">
    <location>
        <begin position="56"/>
        <end position="67"/>
    </location>
</feature>
<dbReference type="Proteomes" id="UP001497482">
    <property type="component" value="Chromosome 17"/>
</dbReference>
<organism evidence="2 3">
    <name type="scientific">Knipowitschia caucasica</name>
    <name type="common">Caucasian dwarf goby</name>
    <name type="synonym">Pomatoschistus caucasicus</name>
    <dbReference type="NCBI Taxonomy" id="637954"/>
    <lineage>
        <taxon>Eukaryota</taxon>
        <taxon>Metazoa</taxon>
        <taxon>Chordata</taxon>
        <taxon>Craniata</taxon>
        <taxon>Vertebrata</taxon>
        <taxon>Euteleostomi</taxon>
        <taxon>Actinopterygii</taxon>
        <taxon>Neopterygii</taxon>
        <taxon>Teleostei</taxon>
        <taxon>Neoteleostei</taxon>
        <taxon>Acanthomorphata</taxon>
        <taxon>Gobiaria</taxon>
        <taxon>Gobiiformes</taxon>
        <taxon>Gobioidei</taxon>
        <taxon>Gobiidae</taxon>
        <taxon>Gobiinae</taxon>
        <taxon>Knipowitschia</taxon>
    </lineage>
</organism>
<protein>
    <submittedName>
        <fullName evidence="2">Uncharacterized protein</fullName>
    </submittedName>
</protein>
<evidence type="ECO:0000313" key="3">
    <source>
        <dbReference type="Proteomes" id="UP001497482"/>
    </source>
</evidence>
<dbReference type="AlphaFoldDB" id="A0AAV2KGA1"/>
<name>A0AAV2KGA1_KNICA</name>
<reference evidence="2 3" key="1">
    <citation type="submission" date="2024-04" db="EMBL/GenBank/DDBJ databases">
        <authorList>
            <person name="Waldvogel A.-M."/>
            <person name="Schoenle A."/>
        </authorList>
    </citation>
    <scope>NUCLEOTIDE SEQUENCE [LARGE SCALE GENOMIC DNA]</scope>
</reference>
<feature type="region of interest" description="Disordered" evidence="1">
    <location>
        <begin position="44"/>
        <end position="109"/>
    </location>
</feature>
<gene>
    <name evidence="2" type="ORF">KC01_LOCUS16572</name>
</gene>